<protein>
    <submittedName>
        <fullName evidence="2">Uncharacterized protein</fullName>
    </submittedName>
</protein>
<reference evidence="2 3" key="1">
    <citation type="submission" date="2013-11" db="EMBL/GenBank/DDBJ databases">
        <title>Opisthorchis viverrini - life in the bile duct.</title>
        <authorList>
            <person name="Young N.D."/>
            <person name="Nagarajan N."/>
            <person name="Lin S.J."/>
            <person name="Korhonen P.K."/>
            <person name="Jex A.R."/>
            <person name="Hall R.S."/>
            <person name="Safavi-Hemami H."/>
            <person name="Kaewkong W."/>
            <person name="Bertrand D."/>
            <person name="Gao S."/>
            <person name="Seet Q."/>
            <person name="Wongkham S."/>
            <person name="Teh B.T."/>
            <person name="Wongkham C."/>
            <person name="Intapan P.M."/>
            <person name="Maleewong W."/>
            <person name="Yang X."/>
            <person name="Hu M."/>
            <person name="Wang Z."/>
            <person name="Hofmann A."/>
            <person name="Sternberg P.W."/>
            <person name="Tan P."/>
            <person name="Wang J."/>
            <person name="Gasser R.B."/>
        </authorList>
    </citation>
    <scope>NUCLEOTIDE SEQUENCE [LARGE SCALE GENOMIC DNA]</scope>
</reference>
<evidence type="ECO:0000313" key="2">
    <source>
        <dbReference type="EMBL" id="KER20601.1"/>
    </source>
</evidence>
<dbReference type="CTD" id="20325050"/>
<name>A0A074Z0N4_OPIVI</name>
<evidence type="ECO:0000313" key="3">
    <source>
        <dbReference type="Proteomes" id="UP000054324"/>
    </source>
</evidence>
<organism evidence="2 3">
    <name type="scientific">Opisthorchis viverrini</name>
    <name type="common">Southeast Asian liver fluke</name>
    <dbReference type="NCBI Taxonomy" id="6198"/>
    <lineage>
        <taxon>Eukaryota</taxon>
        <taxon>Metazoa</taxon>
        <taxon>Spiralia</taxon>
        <taxon>Lophotrochozoa</taxon>
        <taxon>Platyhelminthes</taxon>
        <taxon>Trematoda</taxon>
        <taxon>Digenea</taxon>
        <taxon>Opisthorchiida</taxon>
        <taxon>Opisthorchiata</taxon>
        <taxon>Opisthorchiidae</taxon>
        <taxon>Opisthorchis</taxon>
    </lineage>
</organism>
<dbReference type="RefSeq" id="XP_009175644.1">
    <property type="nucleotide sequence ID" value="XM_009177380.1"/>
</dbReference>
<dbReference type="Proteomes" id="UP000054324">
    <property type="component" value="Unassembled WGS sequence"/>
</dbReference>
<feature type="region of interest" description="Disordered" evidence="1">
    <location>
        <begin position="68"/>
        <end position="91"/>
    </location>
</feature>
<dbReference type="EMBL" id="KL597039">
    <property type="protein sequence ID" value="KER20601.1"/>
    <property type="molecule type" value="Genomic_DNA"/>
</dbReference>
<gene>
    <name evidence="2" type="ORF">T265_10882</name>
</gene>
<dbReference type="KEGG" id="ovi:T265_10882"/>
<feature type="region of interest" description="Disordered" evidence="1">
    <location>
        <begin position="1"/>
        <end position="25"/>
    </location>
</feature>
<evidence type="ECO:0000256" key="1">
    <source>
        <dbReference type="SAM" id="MobiDB-lite"/>
    </source>
</evidence>
<accession>A0A074Z0N4</accession>
<dbReference type="AlphaFoldDB" id="A0A074Z0N4"/>
<keyword evidence="3" id="KW-1185">Reference proteome</keyword>
<sequence>MSTPGTAKSRAFISQQLKQDGRQKETRVAGAGAVKFCNVNGFLDKHSNAGVRSWNVDDLIRASEKPSILRREKSDMSCPVTRSRRPESSLD</sequence>
<feature type="compositionally biased region" description="Polar residues" evidence="1">
    <location>
        <begin position="1"/>
        <end position="18"/>
    </location>
</feature>
<proteinExistence type="predicted"/>
<dbReference type="GeneID" id="20325050"/>